<dbReference type="Proteomes" id="UP000250796">
    <property type="component" value="Chromosome MESINF"/>
</dbReference>
<gene>
    <name evidence="2" type="ORF">MESINF_0144</name>
</gene>
<dbReference type="AlphaFoldDB" id="A0A7Z7PN60"/>
<evidence type="ECO:0000313" key="3">
    <source>
        <dbReference type="Proteomes" id="UP000250796"/>
    </source>
</evidence>
<proteinExistence type="predicted"/>
<organism evidence="2 3">
    <name type="scientific">Mesotoga infera</name>
    <dbReference type="NCBI Taxonomy" id="1236046"/>
    <lineage>
        <taxon>Bacteria</taxon>
        <taxon>Thermotogati</taxon>
        <taxon>Thermotogota</taxon>
        <taxon>Thermotogae</taxon>
        <taxon>Kosmotogales</taxon>
        <taxon>Kosmotogaceae</taxon>
        <taxon>Mesotoga</taxon>
    </lineage>
</organism>
<protein>
    <submittedName>
        <fullName evidence="2">Uncharacterized protein</fullName>
    </submittedName>
</protein>
<accession>A0A7Z7PN60</accession>
<feature type="transmembrane region" description="Helical" evidence="1">
    <location>
        <begin position="12"/>
        <end position="34"/>
    </location>
</feature>
<keyword evidence="1" id="KW-0472">Membrane</keyword>
<dbReference type="KEGG" id="minf:MESINF_0144"/>
<sequence length="65" mass="7267">MKAVKSEASNSKAIIIIIFLFNTSTPFAISYFYYIVFYCELQAVVNILTRLKAALPQTPAVVGYN</sequence>
<keyword evidence="1" id="KW-1133">Transmembrane helix</keyword>
<keyword evidence="3" id="KW-1185">Reference proteome</keyword>
<dbReference type="EMBL" id="LS974202">
    <property type="protein sequence ID" value="SSC11593.1"/>
    <property type="molecule type" value="Genomic_DNA"/>
</dbReference>
<evidence type="ECO:0000256" key="1">
    <source>
        <dbReference type="SAM" id="Phobius"/>
    </source>
</evidence>
<keyword evidence="1" id="KW-0812">Transmembrane</keyword>
<name>A0A7Z7PN60_9BACT</name>
<reference evidence="2 3" key="1">
    <citation type="submission" date="2017-01" db="EMBL/GenBank/DDBJ databases">
        <authorList>
            <person name="Erauso G."/>
        </authorList>
    </citation>
    <scope>NUCLEOTIDE SEQUENCE [LARGE SCALE GENOMIC DNA]</scope>
    <source>
        <strain evidence="2">MESINF1</strain>
    </source>
</reference>
<evidence type="ECO:0000313" key="2">
    <source>
        <dbReference type="EMBL" id="SSC11593.1"/>
    </source>
</evidence>